<organism evidence="1 2">
    <name type="scientific">Dipteronia sinensis</name>
    <dbReference type="NCBI Taxonomy" id="43782"/>
    <lineage>
        <taxon>Eukaryota</taxon>
        <taxon>Viridiplantae</taxon>
        <taxon>Streptophyta</taxon>
        <taxon>Embryophyta</taxon>
        <taxon>Tracheophyta</taxon>
        <taxon>Spermatophyta</taxon>
        <taxon>Magnoliopsida</taxon>
        <taxon>eudicotyledons</taxon>
        <taxon>Gunneridae</taxon>
        <taxon>Pentapetalae</taxon>
        <taxon>rosids</taxon>
        <taxon>malvids</taxon>
        <taxon>Sapindales</taxon>
        <taxon>Sapindaceae</taxon>
        <taxon>Hippocastanoideae</taxon>
        <taxon>Acereae</taxon>
        <taxon>Dipteronia</taxon>
    </lineage>
</organism>
<accession>A0AAE0AEB6</accession>
<gene>
    <name evidence="1" type="ORF">Dsin_016351</name>
</gene>
<protein>
    <submittedName>
        <fullName evidence="1">Uncharacterized protein</fullName>
    </submittedName>
</protein>
<evidence type="ECO:0000313" key="1">
    <source>
        <dbReference type="EMBL" id="KAK3211645.1"/>
    </source>
</evidence>
<dbReference type="Proteomes" id="UP001281410">
    <property type="component" value="Unassembled WGS sequence"/>
</dbReference>
<dbReference type="AlphaFoldDB" id="A0AAE0AEB6"/>
<dbReference type="EMBL" id="JANJYJ010000005">
    <property type="protein sequence ID" value="KAK3211645.1"/>
    <property type="molecule type" value="Genomic_DNA"/>
</dbReference>
<keyword evidence="2" id="KW-1185">Reference proteome</keyword>
<proteinExistence type="predicted"/>
<name>A0AAE0AEB6_9ROSI</name>
<reference evidence="1" key="1">
    <citation type="journal article" date="2023" name="Plant J.">
        <title>Genome sequences and population genomics provide insights into the demographic history, inbreeding, and mutation load of two 'living fossil' tree species of Dipteronia.</title>
        <authorList>
            <person name="Feng Y."/>
            <person name="Comes H.P."/>
            <person name="Chen J."/>
            <person name="Zhu S."/>
            <person name="Lu R."/>
            <person name="Zhang X."/>
            <person name="Li P."/>
            <person name="Qiu J."/>
            <person name="Olsen K.M."/>
            <person name="Qiu Y."/>
        </authorList>
    </citation>
    <scope>NUCLEOTIDE SEQUENCE</scope>
    <source>
        <strain evidence="1">NBL</strain>
    </source>
</reference>
<sequence length="76" mass="8828">MGKWRLKLGFVGKLVVDCKGRSGGLCMFWSDKIVVDLLSYSIAHIDVKVKDDRDKVWRFTGFYGHPDQSQRRHSWA</sequence>
<evidence type="ECO:0000313" key="2">
    <source>
        <dbReference type="Proteomes" id="UP001281410"/>
    </source>
</evidence>
<comment type="caution">
    <text evidence="1">The sequence shown here is derived from an EMBL/GenBank/DDBJ whole genome shotgun (WGS) entry which is preliminary data.</text>
</comment>